<dbReference type="Proteomes" id="UP001154078">
    <property type="component" value="Chromosome 5"/>
</dbReference>
<evidence type="ECO:0000313" key="3">
    <source>
        <dbReference type="Proteomes" id="UP001154078"/>
    </source>
</evidence>
<dbReference type="GO" id="GO:0005634">
    <property type="term" value="C:nucleus"/>
    <property type="evidence" value="ECO:0007669"/>
    <property type="project" value="TreeGrafter"/>
</dbReference>
<dbReference type="GO" id="GO:0006307">
    <property type="term" value="P:DNA alkylation repair"/>
    <property type="evidence" value="ECO:0007669"/>
    <property type="project" value="InterPro"/>
</dbReference>
<dbReference type="AlphaFoldDB" id="A0A9P0B9A3"/>
<dbReference type="EMBL" id="OV121136">
    <property type="protein sequence ID" value="CAH0557145.1"/>
    <property type="molecule type" value="Genomic_DNA"/>
</dbReference>
<dbReference type="PANTHER" id="PTHR13360:SF1">
    <property type="entry name" value="ACTIVATING SIGNAL COINTEGRATOR 1 COMPLEX SUBUNIT 1"/>
    <property type="match status" value="1"/>
</dbReference>
<dbReference type="Gene3D" id="3.90.1140.10">
    <property type="entry name" value="Cyclic phosphodiesterase"/>
    <property type="match status" value="1"/>
</dbReference>
<sequence>MLKNIKNKPLRMWIDGKVYNITPPKVKVKKGQAKTLTDTSTEVEMNNEIQIIKENDKLRARFHLPQLYNKKLHDHFNEKEVAQKTQTRILMPKYTKRGTKNDIIIEGQSEDGIKEAANELVSAIGQTRKQILATHFISIPLLSTEIQENFNKFKPRLTVLEIEGIENMEECIFISPLKLHLTLTVFCLFEEELHEATKALQEYKEKFVSLFKKYGSLKIKVEGINIMNNNPKKVDVLYANAKITHDDEEVDLQKIVDDVSEYFYERGLCKENKDSVKLHMTLINTRYRNSDQSTNIKKRFQRRIHIDATQILEKYKDFEFGCCDFNSLHLSEMGSVGEDGFYKSVSTIKNVMQ</sequence>
<feature type="domain" description="A-kinase anchor protein 7-like phosphoesterase" evidence="1">
    <location>
        <begin position="134"/>
        <end position="349"/>
    </location>
</feature>
<protein>
    <recommendedName>
        <fullName evidence="1">A-kinase anchor protein 7-like phosphoesterase domain-containing protein</fullName>
    </recommendedName>
</protein>
<dbReference type="InterPro" id="IPR019510">
    <property type="entry name" value="AKAP7-like_phosphoesterase"/>
</dbReference>
<proteinExistence type="predicted"/>
<reference evidence="2" key="1">
    <citation type="submission" date="2021-12" db="EMBL/GenBank/DDBJ databases">
        <authorList>
            <person name="King R."/>
        </authorList>
    </citation>
    <scope>NUCLEOTIDE SEQUENCE</scope>
</reference>
<evidence type="ECO:0000259" key="1">
    <source>
        <dbReference type="Pfam" id="PF10469"/>
    </source>
</evidence>
<dbReference type="GO" id="GO:0006355">
    <property type="term" value="P:regulation of DNA-templated transcription"/>
    <property type="evidence" value="ECO:0007669"/>
    <property type="project" value="TreeGrafter"/>
</dbReference>
<dbReference type="OrthoDB" id="277832at2759"/>
<organism evidence="2 3">
    <name type="scientific">Brassicogethes aeneus</name>
    <name type="common">Rape pollen beetle</name>
    <name type="synonym">Meligethes aeneus</name>
    <dbReference type="NCBI Taxonomy" id="1431903"/>
    <lineage>
        <taxon>Eukaryota</taxon>
        <taxon>Metazoa</taxon>
        <taxon>Ecdysozoa</taxon>
        <taxon>Arthropoda</taxon>
        <taxon>Hexapoda</taxon>
        <taxon>Insecta</taxon>
        <taxon>Pterygota</taxon>
        <taxon>Neoptera</taxon>
        <taxon>Endopterygota</taxon>
        <taxon>Coleoptera</taxon>
        <taxon>Polyphaga</taxon>
        <taxon>Cucujiformia</taxon>
        <taxon>Nitidulidae</taxon>
        <taxon>Meligethinae</taxon>
        <taxon>Brassicogethes</taxon>
    </lineage>
</organism>
<accession>A0A9P0B9A3</accession>
<keyword evidence="3" id="KW-1185">Reference proteome</keyword>
<evidence type="ECO:0000313" key="2">
    <source>
        <dbReference type="EMBL" id="CAH0557145.1"/>
    </source>
</evidence>
<dbReference type="InterPro" id="IPR009210">
    <property type="entry name" value="ASCC1"/>
</dbReference>
<dbReference type="PANTHER" id="PTHR13360">
    <property type="entry name" value="ACTIVATING SIGNAL COINTEGRATOR 1 COMPLEX SUBUNIT 1"/>
    <property type="match status" value="1"/>
</dbReference>
<gene>
    <name evidence="2" type="ORF">MELIAE_LOCUS7930</name>
</gene>
<dbReference type="PIRSF" id="PIRSF027019">
    <property type="entry name" value="Euk_LigT"/>
    <property type="match status" value="1"/>
</dbReference>
<dbReference type="Pfam" id="PF10469">
    <property type="entry name" value="AKAP7_NLS"/>
    <property type="match status" value="1"/>
</dbReference>
<name>A0A9P0B9A3_BRAAE</name>